<feature type="compositionally biased region" description="Basic and acidic residues" evidence="1">
    <location>
        <begin position="39"/>
        <end position="48"/>
    </location>
</feature>
<feature type="compositionally biased region" description="Acidic residues" evidence="1">
    <location>
        <begin position="93"/>
        <end position="103"/>
    </location>
</feature>
<dbReference type="InterPro" id="IPR038745">
    <property type="entry name" value="AT4G37440-like"/>
</dbReference>
<gene>
    <name evidence="2" type="ORF">HID58_035734</name>
</gene>
<feature type="region of interest" description="Disordered" evidence="1">
    <location>
        <begin position="459"/>
        <end position="479"/>
    </location>
</feature>
<dbReference type="EMBL" id="JAGKQM010000009">
    <property type="protein sequence ID" value="KAH0912413.1"/>
    <property type="molecule type" value="Genomic_DNA"/>
</dbReference>
<feature type="region of interest" description="Disordered" evidence="1">
    <location>
        <begin position="639"/>
        <end position="662"/>
    </location>
</feature>
<name>A0ABQ8C749_BRANA</name>
<proteinExistence type="predicted"/>
<sequence>CLYTFASSSLSHSLVAAKKKKHKPPLIAEPHMEMKQFNEEILSPKKEQSPGVGGGGGHEEGVLTNANTSEGTLTSVSGGEDLDVDIVVELDENNTSTTDDEGDPNATEYSSSFSDTSSEDADMLCSNGLTEEADVESHYWDETDLGPAYDSFSSVFHFRKKRLTNHWKSFIRPLMWRSKWLELKIRELETQALEYPKKLESLDQEKLGAANTDPSVLENGMKSLPFTNPSYKRRAAKRRRKRKKVESTDDLTSYISHHNLFSYIETRRLSSDGMSMAADDFGAAKDPRVDSKDQVDLVDDDSLFDHREGDSVLEEVLWKIELVHSQVLRMKSQVDVVMSKNAARFSSSENLSHLAASSAPSPTVSAGGDVMSIGANAIYNSSQHMADYVLGDLVFSSEGVVSSYGDAFQIPDIIESTVGLFADADVTLHHTQIGDSCEDILDNILIRNGVAEEMNGDLMETSSHEEGEKGEEGEGTNVPPLLQIQETEQDHQEDKSLVLQDSVLRSCLASEMLVVPRNKRTRGGERKASSWCKKHLSDPESHLFSIFMMMKKVRKKTQALCKPLITSYYHSVLFEKHMKMKKIFIFFSICWPSLSQSFTHSLFIFFCFMQDPKSSPARKPWYQRAMAVARFAANWKTIPKSPPEITRPSRNPSVNKSSSNHQQLRKCTSLKVAANSFTRVCLCAPIGPYDDVFRNYVPPRRSSSYPPSKPLPAVTETAMVPAARMSVDSGRRIFRGKSLKENALMRRFVAAEEEAMMESRRRDEMEIVRKRYQMRKKKKLGPSPLSRMVIAEEDQQAFHQ</sequence>
<accession>A0ABQ8C749</accession>
<dbReference type="PANTHER" id="PTHR34057">
    <property type="entry name" value="ELONGATION FACTOR"/>
    <property type="match status" value="1"/>
</dbReference>
<reference evidence="2 3" key="1">
    <citation type="submission" date="2021-05" db="EMBL/GenBank/DDBJ databases">
        <title>Genome Assembly of Synthetic Allotetraploid Brassica napus Reveals Homoeologous Exchanges between Subgenomes.</title>
        <authorList>
            <person name="Davis J.T."/>
        </authorList>
    </citation>
    <scope>NUCLEOTIDE SEQUENCE [LARGE SCALE GENOMIC DNA]</scope>
    <source>
        <strain evidence="3">cv. Da-Ae</strain>
        <tissue evidence="2">Seedling</tissue>
    </source>
</reference>
<feature type="non-terminal residue" evidence="2">
    <location>
        <position position="1"/>
    </location>
</feature>
<dbReference type="Proteomes" id="UP000824890">
    <property type="component" value="Unassembled WGS sequence"/>
</dbReference>
<comment type="caution">
    <text evidence="2">The sequence shown here is derived from an EMBL/GenBank/DDBJ whole genome shotgun (WGS) entry which is preliminary data.</text>
</comment>
<feature type="compositionally biased region" description="Basic and acidic residues" evidence="1">
    <location>
        <begin position="462"/>
        <end position="472"/>
    </location>
</feature>
<feature type="region of interest" description="Disordered" evidence="1">
    <location>
        <begin position="93"/>
        <end position="121"/>
    </location>
</feature>
<feature type="compositionally biased region" description="Polar residues" evidence="1">
    <location>
        <begin position="648"/>
        <end position="662"/>
    </location>
</feature>
<evidence type="ECO:0000313" key="3">
    <source>
        <dbReference type="Proteomes" id="UP000824890"/>
    </source>
</evidence>
<dbReference type="CDD" id="cd11650">
    <property type="entry name" value="AT4G37440_like"/>
    <property type="match status" value="1"/>
</dbReference>
<evidence type="ECO:0000313" key="2">
    <source>
        <dbReference type="EMBL" id="KAH0912413.1"/>
    </source>
</evidence>
<keyword evidence="3" id="KW-1185">Reference proteome</keyword>
<dbReference type="PANTHER" id="PTHR34057:SF1">
    <property type="entry name" value="ELONGATION FACTOR"/>
    <property type="match status" value="1"/>
</dbReference>
<feature type="region of interest" description="Disordered" evidence="1">
    <location>
        <begin position="39"/>
        <end position="78"/>
    </location>
</feature>
<protein>
    <submittedName>
        <fullName evidence="2">Uncharacterized protein</fullName>
    </submittedName>
</protein>
<evidence type="ECO:0000256" key="1">
    <source>
        <dbReference type="SAM" id="MobiDB-lite"/>
    </source>
</evidence>
<feature type="compositionally biased region" description="Polar residues" evidence="1">
    <location>
        <begin position="64"/>
        <end position="77"/>
    </location>
</feature>
<organism evidence="2 3">
    <name type="scientific">Brassica napus</name>
    <name type="common">Rape</name>
    <dbReference type="NCBI Taxonomy" id="3708"/>
    <lineage>
        <taxon>Eukaryota</taxon>
        <taxon>Viridiplantae</taxon>
        <taxon>Streptophyta</taxon>
        <taxon>Embryophyta</taxon>
        <taxon>Tracheophyta</taxon>
        <taxon>Spermatophyta</taxon>
        <taxon>Magnoliopsida</taxon>
        <taxon>eudicotyledons</taxon>
        <taxon>Gunneridae</taxon>
        <taxon>Pentapetalae</taxon>
        <taxon>rosids</taxon>
        <taxon>malvids</taxon>
        <taxon>Brassicales</taxon>
        <taxon>Brassicaceae</taxon>
        <taxon>Brassiceae</taxon>
        <taxon>Brassica</taxon>
    </lineage>
</organism>
<feature type="compositionally biased region" description="Acidic residues" evidence="1">
    <location>
        <begin position="791"/>
        <end position="800"/>
    </location>
</feature>
<feature type="region of interest" description="Disordered" evidence="1">
    <location>
        <begin position="774"/>
        <end position="800"/>
    </location>
</feature>